<reference evidence="1 2" key="1">
    <citation type="journal article" date="2019" name="Sci. Rep.">
        <title>Orb-weaving spider Araneus ventricosus genome elucidates the spidroin gene catalogue.</title>
        <authorList>
            <person name="Kono N."/>
            <person name="Nakamura H."/>
            <person name="Ohtoshi R."/>
            <person name="Moran D.A.P."/>
            <person name="Shinohara A."/>
            <person name="Yoshida Y."/>
            <person name="Fujiwara M."/>
            <person name="Mori M."/>
            <person name="Tomita M."/>
            <person name="Arakawa K."/>
        </authorList>
    </citation>
    <scope>NUCLEOTIDE SEQUENCE [LARGE SCALE GENOMIC DNA]</scope>
</reference>
<evidence type="ECO:0000313" key="2">
    <source>
        <dbReference type="Proteomes" id="UP000499080"/>
    </source>
</evidence>
<sequence>MDLIILNRGQMTTTTLSPSPNFRTAPAGFELSLSRLRFLSLGSDSGEYRCVRETSDTKYFLVQRLNIGVWCHIRHVAMVKNFQVPTLTSPL</sequence>
<dbReference type="Proteomes" id="UP000499080">
    <property type="component" value="Unassembled WGS sequence"/>
</dbReference>
<accession>A0A4Y2CVK4</accession>
<keyword evidence="2" id="KW-1185">Reference proteome</keyword>
<dbReference type="AlphaFoldDB" id="A0A4Y2CVK4"/>
<organism evidence="1 2">
    <name type="scientific">Araneus ventricosus</name>
    <name type="common">Orbweaver spider</name>
    <name type="synonym">Epeira ventricosa</name>
    <dbReference type="NCBI Taxonomy" id="182803"/>
    <lineage>
        <taxon>Eukaryota</taxon>
        <taxon>Metazoa</taxon>
        <taxon>Ecdysozoa</taxon>
        <taxon>Arthropoda</taxon>
        <taxon>Chelicerata</taxon>
        <taxon>Arachnida</taxon>
        <taxon>Araneae</taxon>
        <taxon>Araneomorphae</taxon>
        <taxon>Entelegynae</taxon>
        <taxon>Araneoidea</taxon>
        <taxon>Araneidae</taxon>
        <taxon>Araneus</taxon>
    </lineage>
</organism>
<proteinExistence type="predicted"/>
<name>A0A4Y2CVK4_ARAVE</name>
<protein>
    <submittedName>
        <fullName evidence="1">Uncharacterized protein</fullName>
    </submittedName>
</protein>
<gene>
    <name evidence="1" type="ORF">AVEN_214470_1</name>
</gene>
<dbReference type="EMBL" id="BGPR01000252">
    <property type="protein sequence ID" value="GBM08139.1"/>
    <property type="molecule type" value="Genomic_DNA"/>
</dbReference>
<evidence type="ECO:0000313" key="1">
    <source>
        <dbReference type="EMBL" id="GBM08139.1"/>
    </source>
</evidence>
<comment type="caution">
    <text evidence="1">The sequence shown here is derived from an EMBL/GenBank/DDBJ whole genome shotgun (WGS) entry which is preliminary data.</text>
</comment>